<keyword evidence="1" id="KW-1133">Transmembrane helix</keyword>
<organism evidence="3 4">
    <name type="scientific">Romboutsia lituseburensis DSM 797</name>
    <dbReference type="NCBI Taxonomy" id="1121325"/>
    <lineage>
        <taxon>Bacteria</taxon>
        <taxon>Bacillati</taxon>
        <taxon>Bacillota</taxon>
        <taxon>Clostridia</taxon>
        <taxon>Peptostreptococcales</taxon>
        <taxon>Peptostreptococcaceae</taxon>
        <taxon>Romboutsia</taxon>
    </lineage>
</organism>
<dbReference type="EMBL" id="FNGW01000001">
    <property type="protein sequence ID" value="SDL33980.1"/>
    <property type="molecule type" value="Genomic_DNA"/>
</dbReference>
<dbReference type="Proteomes" id="UP000199068">
    <property type="component" value="Unassembled WGS sequence"/>
</dbReference>
<gene>
    <name evidence="3" type="ORF">SAMN04515677_101556</name>
</gene>
<evidence type="ECO:0000313" key="4">
    <source>
        <dbReference type="Proteomes" id="UP000199068"/>
    </source>
</evidence>
<dbReference type="RefSeq" id="WP_092722614.1">
    <property type="nucleotide sequence ID" value="NZ_FNGW01000001.1"/>
</dbReference>
<dbReference type="GO" id="GO:0004175">
    <property type="term" value="F:endopeptidase activity"/>
    <property type="evidence" value="ECO:0007669"/>
    <property type="project" value="UniProtKB-ARBA"/>
</dbReference>
<protein>
    <recommendedName>
        <fullName evidence="2">CAAX prenyl protease 2/Lysostaphin resistance protein A-like domain-containing protein</fullName>
    </recommendedName>
</protein>
<feature type="domain" description="CAAX prenyl protease 2/Lysostaphin resistance protein A-like" evidence="2">
    <location>
        <begin position="136"/>
        <end position="223"/>
    </location>
</feature>
<feature type="transmembrane region" description="Helical" evidence="1">
    <location>
        <begin position="58"/>
        <end position="77"/>
    </location>
</feature>
<feature type="transmembrane region" description="Helical" evidence="1">
    <location>
        <begin position="214"/>
        <end position="233"/>
    </location>
</feature>
<evidence type="ECO:0000313" key="3">
    <source>
        <dbReference type="EMBL" id="SDL33980.1"/>
    </source>
</evidence>
<dbReference type="GO" id="GO:0080120">
    <property type="term" value="P:CAAX-box protein maturation"/>
    <property type="evidence" value="ECO:0007669"/>
    <property type="project" value="UniProtKB-ARBA"/>
</dbReference>
<reference evidence="3 4" key="1">
    <citation type="submission" date="2016-10" db="EMBL/GenBank/DDBJ databases">
        <authorList>
            <person name="de Groot N.N."/>
        </authorList>
    </citation>
    <scope>NUCLEOTIDE SEQUENCE [LARGE SCALE GENOMIC DNA]</scope>
    <source>
        <strain evidence="3 4">DSM 797</strain>
    </source>
</reference>
<dbReference type="InterPro" id="IPR003675">
    <property type="entry name" value="Rce1/LyrA-like_dom"/>
</dbReference>
<dbReference type="AlphaFoldDB" id="A0A1G9J8V3"/>
<dbReference type="PANTHER" id="PTHR43592:SF15">
    <property type="entry name" value="CAAX AMINO TERMINAL PROTEASE FAMILY PROTEIN"/>
    <property type="match status" value="1"/>
</dbReference>
<feature type="transmembrane region" description="Helical" evidence="1">
    <location>
        <begin position="98"/>
        <end position="124"/>
    </location>
</feature>
<feature type="transmembrane region" description="Helical" evidence="1">
    <location>
        <begin position="239"/>
        <end position="257"/>
    </location>
</feature>
<keyword evidence="1" id="KW-0472">Membrane</keyword>
<name>A0A1G9J8V3_9FIRM</name>
<sequence>MKRYLKAIGVVLGLIILWQLAIGVSSIGYAFIYGIYQSSQTGKVVSEVFMQEHIKDNLYTIVLIGEVLLLIALIPIIKEKLIKRGSFKSINSNTITNMFILGIGMDGIVALSGMILSTIFPSYLEVSKTISNATGSYLQLFSIVICAPIFEEIFFRGFMLGYLKKNFNIVGAIIVQAVVFGIMHGNIVQGIYASILGIALAIVYLHYESLFACIIVHIVTNFFGSVVNGFLVSKINSEVTIITIFVIIAIVCIYIPGTKMYKEHKSKVNEKISIE</sequence>
<proteinExistence type="predicted"/>
<evidence type="ECO:0000259" key="2">
    <source>
        <dbReference type="Pfam" id="PF02517"/>
    </source>
</evidence>
<accession>A0A1G9J8V3</accession>
<keyword evidence="1" id="KW-0812">Transmembrane</keyword>
<keyword evidence="4" id="KW-1185">Reference proteome</keyword>
<dbReference type="Pfam" id="PF02517">
    <property type="entry name" value="Rce1-like"/>
    <property type="match status" value="1"/>
</dbReference>
<evidence type="ECO:0000256" key="1">
    <source>
        <dbReference type="SAM" id="Phobius"/>
    </source>
</evidence>
<feature type="transmembrane region" description="Helical" evidence="1">
    <location>
        <begin position="7"/>
        <end position="36"/>
    </location>
</feature>
<dbReference type="STRING" id="1121325.SAMN04515677_101556"/>
<dbReference type="PANTHER" id="PTHR43592">
    <property type="entry name" value="CAAX AMINO TERMINAL PROTEASE"/>
    <property type="match status" value="1"/>
</dbReference>
<feature type="transmembrane region" description="Helical" evidence="1">
    <location>
        <begin position="136"/>
        <end position="155"/>
    </location>
</feature>